<dbReference type="Proteomes" id="UP000318578">
    <property type="component" value="Unassembled WGS sequence"/>
</dbReference>
<accession>A0A558AG01</accession>
<gene>
    <name evidence="2" type="ORF">FNH06_11125</name>
</gene>
<reference evidence="2 3" key="1">
    <citation type="submission" date="2019-07" db="EMBL/GenBank/DDBJ databases">
        <title>New species of Amycolatopsis and Streptomyces.</title>
        <authorList>
            <person name="Duangmal K."/>
            <person name="Teo W.F.A."/>
            <person name="Lipun K."/>
        </authorList>
    </citation>
    <scope>NUCLEOTIDE SEQUENCE [LARGE SCALE GENOMIC DNA]</scope>
    <source>
        <strain evidence="2 3">JCM 30562</strain>
    </source>
</reference>
<dbReference type="AlphaFoldDB" id="A0A558AG01"/>
<protein>
    <submittedName>
        <fullName evidence="2">PH domain-containing protein</fullName>
    </submittedName>
</protein>
<proteinExistence type="predicted"/>
<dbReference type="InterPro" id="IPR019692">
    <property type="entry name" value="CFP-6_PH"/>
</dbReference>
<dbReference type="OrthoDB" id="5189227at2"/>
<feature type="domain" description="Low molecular weight protein antigen 6 PH" evidence="1">
    <location>
        <begin position="21"/>
        <end position="95"/>
    </location>
</feature>
<comment type="caution">
    <text evidence="2">The sequence shown here is derived from an EMBL/GenBank/DDBJ whole genome shotgun (WGS) entry which is preliminary data.</text>
</comment>
<name>A0A558AG01_9PSEU</name>
<evidence type="ECO:0000313" key="3">
    <source>
        <dbReference type="Proteomes" id="UP000318578"/>
    </source>
</evidence>
<evidence type="ECO:0000313" key="2">
    <source>
        <dbReference type="EMBL" id="TVT23190.1"/>
    </source>
</evidence>
<dbReference type="EMBL" id="VJZA01000013">
    <property type="protein sequence ID" value="TVT23190.1"/>
    <property type="molecule type" value="Genomic_DNA"/>
</dbReference>
<keyword evidence="3" id="KW-1185">Reference proteome</keyword>
<organism evidence="2 3">
    <name type="scientific">Amycolatopsis acidiphila</name>
    <dbReference type="NCBI Taxonomy" id="715473"/>
    <lineage>
        <taxon>Bacteria</taxon>
        <taxon>Bacillati</taxon>
        <taxon>Actinomycetota</taxon>
        <taxon>Actinomycetes</taxon>
        <taxon>Pseudonocardiales</taxon>
        <taxon>Pseudonocardiaceae</taxon>
        <taxon>Amycolatopsis</taxon>
    </lineage>
</organism>
<evidence type="ECO:0000259" key="1">
    <source>
        <dbReference type="Pfam" id="PF10756"/>
    </source>
</evidence>
<sequence length="96" mass="10643">MFFGVVTVVLAVLSAHGLLVRPRLTADIDGLRVRTLHGEQRFSWPEAHTSLRSTKRMGRDSKTLEISAGEQLFVFGWLELGADPLDVLDTLSALRP</sequence>
<dbReference type="Pfam" id="PF10756">
    <property type="entry name" value="bPH_6"/>
    <property type="match status" value="1"/>
</dbReference>